<dbReference type="EMBL" id="LSEF01000028">
    <property type="protein sequence ID" value="OAF19109.1"/>
    <property type="molecule type" value="Genomic_DNA"/>
</dbReference>
<reference evidence="1 2" key="1">
    <citation type="submission" date="2016-02" db="EMBL/GenBank/DDBJ databases">
        <title>Draft genome sequence of the strain BR 10247T Bradyrhizobium neotropicale isolated from nodules of Centrolobium paraense.</title>
        <authorList>
            <person name="Simoes-Araujo J.L."/>
            <person name="Barauna A.C."/>
            <person name="Silva K."/>
            <person name="Zilli J.E."/>
        </authorList>
    </citation>
    <scope>NUCLEOTIDE SEQUENCE [LARGE SCALE GENOMIC DNA]</scope>
    <source>
        <strain evidence="1 2">BR 10247</strain>
    </source>
</reference>
<protein>
    <submittedName>
        <fullName evidence="1">Uncharacterized protein</fullName>
    </submittedName>
</protein>
<evidence type="ECO:0000313" key="2">
    <source>
        <dbReference type="Proteomes" id="UP000077173"/>
    </source>
</evidence>
<gene>
    <name evidence="1" type="ORF">AXW67_39595</name>
</gene>
<dbReference type="RefSeq" id="WP_245315446.1">
    <property type="nucleotide sequence ID" value="NZ_LSEF01000028.1"/>
</dbReference>
<name>A0A176ZEY7_9BRAD</name>
<accession>A0A176ZEY7</accession>
<dbReference type="Proteomes" id="UP000077173">
    <property type="component" value="Unassembled WGS sequence"/>
</dbReference>
<proteinExistence type="predicted"/>
<dbReference type="AlphaFoldDB" id="A0A176ZEY7"/>
<comment type="caution">
    <text evidence="1">The sequence shown here is derived from an EMBL/GenBank/DDBJ whole genome shotgun (WGS) entry which is preliminary data.</text>
</comment>
<sequence>MDELSDDFNRHCANMRVGIALKQVQRLWKYFRFLGSAGPFLAPVARQRVQSRTSDPLIVIVQHFHQIGKSFGREIPVEKPAAMQSDISNVVPQTGSHCRKCFDPELEQSPISFWRFVPECEFSDDLVVLCQCL</sequence>
<keyword evidence="2" id="KW-1185">Reference proteome</keyword>
<evidence type="ECO:0000313" key="1">
    <source>
        <dbReference type="EMBL" id="OAF19109.1"/>
    </source>
</evidence>
<organism evidence="1 2">
    <name type="scientific">Bradyrhizobium neotropicale</name>
    <dbReference type="NCBI Taxonomy" id="1497615"/>
    <lineage>
        <taxon>Bacteria</taxon>
        <taxon>Pseudomonadati</taxon>
        <taxon>Pseudomonadota</taxon>
        <taxon>Alphaproteobacteria</taxon>
        <taxon>Hyphomicrobiales</taxon>
        <taxon>Nitrobacteraceae</taxon>
        <taxon>Bradyrhizobium</taxon>
    </lineage>
</organism>